<keyword evidence="2" id="KW-0732">Signal</keyword>
<gene>
    <name evidence="3" type="ORF">BVH74_12415</name>
</gene>
<keyword evidence="4" id="KW-1185">Reference proteome</keyword>
<dbReference type="SUPFAM" id="SSF49503">
    <property type="entry name" value="Cupredoxins"/>
    <property type="match status" value="1"/>
</dbReference>
<proteinExistence type="predicted"/>
<dbReference type="STRING" id="1931241.BVH74_12415"/>
<evidence type="ECO:0000313" key="4">
    <source>
        <dbReference type="Proteomes" id="UP000243488"/>
    </source>
</evidence>
<feature type="signal peptide" evidence="2">
    <location>
        <begin position="1"/>
        <end position="19"/>
    </location>
</feature>
<evidence type="ECO:0000256" key="1">
    <source>
        <dbReference type="ARBA" id="ARBA00022723"/>
    </source>
</evidence>
<dbReference type="GO" id="GO:0005507">
    <property type="term" value="F:copper ion binding"/>
    <property type="evidence" value="ECO:0007669"/>
    <property type="project" value="InterPro"/>
</dbReference>
<name>A0A1V0BAA6_9GAMM</name>
<dbReference type="NCBIfam" id="NF041487">
    <property type="entry name" value="copper_ox_MnxG"/>
    <property type="match status" value="1"/>
</dbReference>
<sequence>MALLLWALLALALSPGAQAAASCQRHLEAHVVALDQPLMFNRLGAQNINGMMFALRSDVVDENHQLLSQGGAAIPGRVLLRPDKRPRPLILRVAAGDCLTIHLQNLLDPQDNPRRGQVEPELQIDDQVADRHVGFLVNGLQAVNSIEDLSANTGANDNMLLAPGMSRSYTLYAEREGTFLATSYGATFGGQGNGGNIGNGLFGQVIVLPPGARMYRNTLTEEEMRLATTGRTPAGHPVVDYEARYPQAEPWISEGKAGRPILSMLDGNQIQISEPDAVVMGPNSDGSFPPSTYPLESIGKRNPSIPNRLEPFRDFASAWHDEVAAAQAFPGYWEDEVFGHVLEPTRDAFMINYGSGGIGAEIIANRLGVGPMHDCLSCSYEEFFLSSHTVGDVAMLVDVPANVGLENLKPGQTPHPDNVGIKASMALYPADPSSVNHSYIGDFVKFRNTHAGHEHHIFHLHAHQWIFNPNDDNSDYVDAQGIGPGSGQTYEIAFGGSGNRNRVAGDAIYHCHFYPHFAQGMWNLWRIHDVFEEGTRLAVSEQGDDGFHQEPFALREGLPAPGARALPDGEIVAGTPIPAVVPLPGKALPPMPGRVSVVPKLADSEALADHGYNSSSYPPGNDGGSQRIVGSVALVDRSDDNRLPDGTLRNPGFPFWIGGIEHSVGQRPPTPPLDMLGPQQAEALRDSGNALWAALDPKQVDGWDGGLPRHALDGWANGGVAEVATSALDFSKVISRAKPVYFPEEGTDVEQAAMLFHAQDKHSSYAVLPDGNVKSAVFRTNGGLPMAGAPFFEPCMDDRQRTMTKDYGEGRFYSGEKLDGLSFKGSSPFTADRPRIYKAANIQFNAVFNKAGYHYPQQRIVTLWEDAWPVITKQQPPEPLVMRLNSLDCAMYQQTNLIPEYFELDDYQVRTPTDVIGQHIHLPKWDLVAADGSANGWNYEDGALSPSAVVERIKAIRAYHGCQAGDPRDGQLECPLAAEHPFFGRYNRSDWIGARTLQQRWFADPIVNVYNIDRGLGNIFTHDHLGPSTHQQMGLYATVLIEPAGSSWFHSETGEPLYTRHDGGPTSWQAVIAAGDLNGDGKNDSYREFFLAFSDFQHAYEAGVYVGAGPDGIPNPVAYPVTSETFRYAINPPVRKSAASLLESVVEAAGGELEGCPNRPCPQAISAEDPGIYVVNYRHEPLAMRIYDPERIAPDGKPGMQAAGLAGDLAFAMQSRTDRAIAALNLAPSQVLNALGPTGANTSLPPHINRAGDQPGDPFTPMLRTYTGDNVRLRVIAGGHEEEHIVGLHGIKWLHRGTGYQNSSTSGWRAAQMVGISEQFGFVSPVALMSGAASDTGDHLYTMDAAMEGYWSGIWGILRNYGSSRNDLMPLPNNPLPVAARNTVSFNGVCPRFSPNPSGIGTRTTPQRNYEVVAVLANDVLDNPLNLSLVDPEGEGLHVGATPRADGGTLVLNPRLVNIPEMSGYDPEHGTSFTVGGQSGPLHDPTAILYVRKSDLDPVTGKLKPGVPVEPLVLRAAAGDCLQITLENRLPTDMLDLPNYTIMQGTVKRDRFGDQGSTTFNNNLMKPSAHVGIHAQLLAYDVTTSDGFNVGLNPVQTVPPRVGNSGNWPTRQYQFYVGHHEREGRPLARLGRNIDNINATPIEFGALNLLPADVIKQPQKGLVGAMSILGMGATWTEDANSRAAATVKPHSGPSFRDFSLIWQKGMNPRWADGRPVENIAVEGIGVPNDPKDNSGMAVNYRTEPLWYRFKVPPDAPFGRAGGAGWGDIPNAHMAYSNAVVGGDPVTPILRVRKGQPFRINLTMPAGGSRGSIFQLAGHLWPKDPFVPEFTDSLGFPQKYPGIGSVRYGHNPMAQYTGAQESVLPAAHFSFPFPSAGGVNAIPGDYLYRDYGAFGNSSGLWGLLRVTEEEP</sequence>
<accession>A0A1V0BAA6</accession>
<protein>
    <recommendedName>
        <fullName evidence="5">Copper oxidase</fullName>
    </recommendedName>
</protein>
<reference evidence="3 4" key="1">
    <citation type="submission" date="2017-03" db="EMBL/GenBank/DDBJ databases">
        <title>Complete genome sequence of the novel DNRA strain Pseudomonas sp. S-6-2 isolated from Chinese polluted river sediment. Journal of Biotechnology.</title>
        <authorList>
            <person name="Li J."/>
            <person name="Xiang F."/>
            <person name="Wang L."/>
            <person name="Xi L."/>
            <person name="Liu J."/>
        </authorList>
    </citation>
    <scope>NUCLEOTIDE SEQUENCE [LARGE SCALE GENOMIC DNA]</scope>
    <source>
        <strain evidence="3 4">S-6-2</strain>
    </source>
</reference>
<dbReference type="KEGG" id="ppha:BVH74_12415"/>
<evidence type="ECO:0000256" key="2">
    <source>
        <dbReference type="SAM" id="SignalP"/>
    </source>
</evidence>
<dbReference type="Proteomes" id="UP000243488">
    <property type="component" value="Chromosome"/>
</dbReference>
<dbReference type="EMBL" id="CP020100">
    <property type="protein sequence ID" value="AQZ96810.1"/>
    <property type="molecule type" value="Genomic_DNA"/>
</dbReference>
<organism evidence="3 4">
    <name type="scientific">Halopseudomonas phragmitis</name>
    <dbReference type="NCBI Taxonomy" id="1931241"/>
    <lineage>
        <taxon>Bacteria</taxon>
        <taxon>Pseudomonadati</taxon>
        <taxon>Pseudomonadota</taxon>
        <taxon>Gammaproteobacteria</taxon>
        <taxon>Pseudomonadales</taxon>
        <taxon>Pseudomonadaceae</taxon>
        <taxon>Halopseudomonas</taxon>
    </lineage>
</organism>
<feature type="chain" id="PRO_5012120766" description="Copper oxidase" evidence="2">
    <location>
        <begin position="20"/>
        <end position="1910"/>
    </location>
</feature>
<dbReference type="InterPro" id="IPR008972">
    <property type="entry name" value="Cupredoxin"/>
</dbReference>
<dbReference type="InterPro" id="IPR002355">
    <property type="entry name" value="Cu_oxidase_Cu_BS"/>
</dbReference>
<keyword evidence="1" id="KW-0479">Metal-binding</keyword>
<dbReference type="InterPro" id="IPR048215">
    <property type="entry name" value="MnxG-like"/>
</dbReference>
<dbReference type="Gene3D" id="2.60.40.420">
    <property type="entry name" value="Cupredoxins - blue copper proteins"/>
    <property type="match status" value="4"/>
</dbReference>
<evidence type="ECO:0000313" key="3">
    <source>
        <dbReference type="EMBL" id="AQZ96810.1"/>
    </source>
</evidence>
<evidence type="ECO:0008006" key="5">
    <source>
        <dbReference type="Google" id="ProtNLM"/>
    </source>
</evidence>
<dbReference type="PROSITE" id="PS00080">
    <property type="entry name" value="MULTICOPPER_OXIDASE2"/>
    <property type="match status" value="1"/>
</dbReference>